<feature type="domain" description="BZIP" evidence="2">
    <location>
        <begin position="577"/>
        <end position="627"/>
    </location>
</feature>
<gene>
    <name evidence="3" type="ORF">VitviT2T_010501</name>
</gene>
<dbReference type="InterPro" id="IPR004827">
    <property type="entry name" value="bZIP"/>
</dbReference>
<accession>A0ABY9CBB1</accession>
<sequence length="887" mass="97281">MYKGKKPIQEEDYQPFGKNNQYFASAPLVPSSVPGAISELSISANRIALNSSNFGYDNGISFLDFYPNDHQNLLIKSTTIGGSHFQGSCPPTLCQNQPTSHGIQFSNVTTIGSSSFQDLYQRTVSQNQLTSYENQRPKNSGIGSNSLLDLRLNSLNENQKDGFQNLGCNNNNNIGGTHMQGSDLHTLDDLLSSSTLVGGFASPNSDGGSRNLILNNISLDGGSTQGSYLHNLGESRQAVYQNFLSINTSSLLDSHIHTPSQNQQANYENLLPNNTSTAGGSFPDSNPHTLSKYQKIQNQNLLPNDSSIGGSSLPDPHLYTLNGNQLVCPQSLQPNSTSISSSSSPDSPLEVGYNQNRLPSDTTIGVGGNEPADFQNLLSNNNSIGSSSLRDPGSHSHSPSRCKQVNYEGLIPNNTSLSGISLQDSHLHTGGENQNVNAENLQSNNTRIIGSTLQGSHANTRSQNQPTDSGSLLPNDSSDESGFAEWGSTSGTSFLNEFEENDDFLSIFNNINHINPPDQVFPVEPTSDSALSAPTDPPVPVTPAASLPPEQPSLIALSSRTREVLPTEMLQQLVQSDPKRARRIMTNRKAALKANDRKKRYVMELEGRIHILQTKSGSYKSELTLLEVTCSNGSELFFAPQVNFGTFWLRITACILEQQSIFGLKLNERASEDIQNLRKAVGLKPTDGVMQLATRKVPALNQRPQLSANSSAQQRDMLRLVQQFPRLQVQAPNQHQPPHYQAPQLMETLGAAQLPQRQVQALNLKQQSLCQAPQLIQSPTTTQRLPFQPSSSQLQLHSGHLIMYNTSRNNQSSNRTRVFSQGHRYQLQQFPRKQPLTHLPYQQGQPQQQQQYAASETTIQQAVDAYAQYDPGQSRNNNSNMHSQKQN</sequence>
<dbReference type="PROSITE" id="PS50217">
    <property type="entry name" value="BZIP"/>
    <property type="match status" value="1"/>
</dbReference>
<feature type="region of interest" description="Disordered" evidence="1">
    <location>
        <begin position="329"/>
        <end position="402"/>
    </location>
</feature>
<feature type="region of interest" description="Disordered" evidence="1">
    <location>
        <begin position="455"/>
        <end position="488"/>
    </location>
</feature>
<dbReference type="EMBL" id="CP126654">
    <property type="protein sequence ID" value="WJZ91430.1"/>
    <property type="molecule type" value="Genomic_DNA"/>
</dbReference>
<evidence type="ECO:0000313" key="4">
    <source>
        <dbReference type="Proteomes" id="UP001227230"/>
    </source>
</evidence>
<dbReference type="InterPro" id="IPR044759">
    <property type="entry name" value="bZIP_RF2"/>
</dbReference>
<feature type="compositionally biased region" description="Low complexity" evidence="1">
    <location>
        <begin position="331"/>
        <end position="348"/>
    </location>
</feature>
<feature type="compositionally biased region" description="Polar residues" evidence="1">
    <location>
        <begin position="455"/>
        <end position="476"/>
    </location>
</feature>
<keyword evidence="4" id="KW-1185">Reference proteome</keyword>
<dbReference type="Pfam" id="PF00170">
    <property type="entry name" value="bZIP_1"/>
    <property type="match status" value="1"/>
</dbReference>
<proteinExistence type="predicted"/>
<dbReference type="SMART" id="SM00338">
    <property type="entry name" value="BRLZ"/>
    <property type="match status" value="1"/>
</dbReference>
<dbReference type="Proteomes" id="UP001227230">
    <property type="component" value="Chromosome 7"/>
</dbReference>
<dbReference type="CDD" id="cd14703">
    <property type="entry name" value="bZIP_plant_RF2"/>
    <property type="match status" value="1"/>
</dbReference>
<feature type="compositionally biased region" description="Polar residues" evidence="1">
    <location>
        <begin position="871"/>
        <end position="887"/>
    </location>
</feature>
<dbReference type="InterPro" id="IPR046347">
    <property type="entry name" value="bZIP_sf"/>
</dbReference>
<evidence type="ECO:0000313" key="3">
    <source>
        <dbReference type="EMBL" id="WJZ91430.1"/>
    </source>
</evidence>
<protein>
    <recommendedName>
        <fullName evidence="2">BZIP domain-containing protein</fullName>
    </recommendedName>
</protein>
<feature type="compositionally biased region" description="Polar residues" evidence="1">
    <location>
        <begin position="353"/>
        <end position="363"/>
    </location>
</feature>
<feature type="region of interest" description="Disordered" evidence="1">
    <location>
        <begin position="864"/>
        <end position="887"/>
    </location>
</feature>
<evidence type="ECO:0000256" key="1">
    <source>
        <dbReference type="SAM" id="MobiDB-lite"/>
    </source>
</evidence>
<name>A0ABY9CBB1_VITVI</name>
<organism evidence="3 4">
    <name type="scientific">Vitis vinifera</name>
    <name type="common">Grape</name>
    <dbReference type="NCBI Taxonomy" id="29760"/>
    <lineage>
        <taxon>Eukaryota</taxon>
        <taxon>Viridiplantae</taxon>
        <taxon>Streptophyta</taxon>
        <taxon>Embryophyta</taxon>
        <taxon>Tracheophyta</taxon>
        <taxon>Spermatophyta</taxon>
        <taxon>Magnoliopsida</taxon>
        <taxon>eudicotyledons</taxon>
        <taxon>Gunneridae</taxon>
        <taxon>Pentapetalae</taxon>
        <taxon>rosids</taxon>
        <taxon>Vitales</taxon>
        <taxon>Vitaceae</taxon>
        <taxon>Viteae</taxon>
        <taxon>Vitis</taxon>
    </lineage>
</organism>
<evidence type="ECO:0000259" key="2">
    <source>
        <dbReference type="PROSITE" id="PS50217"/>
    </source>
</evidence>
<reference evidence="3 4" key="1">
    <citation type="journal article" date="2023" name="Hortic Res">
        <title>The complete reference genome for grapevine (Vitis vinifera L.) genetics and breeding.</title>
        <authorList>
            <person name="Shi X."/>
            <person name="Cao S."/>
            <person name="Wang X."/>
            <person name="Huang S."/>
            <person name="Wang Y."/>
            <person name="Liu Z."/>
            <person name="Liu W."/>
            <person name="Leng X."/>
            <person name="Peng Y."/>
            <person name="Wang N."/>
            <person name="Wang Y."/>
            <person name="Ma Z."/>
            <person name="Xu X."/>
            <person name="Zhang F."/>
            <person name="Xue H."/>
            <person name="Zhong H."/>
            <person name="Wang Y."/>
            <person name="Zhang K."/>
            <person name="Velt A."/>
            <person name="Avia K."/>
            <person name="Holtgrawe D."/>
            <person name="Grimplet J."/>
            <person name="Matus J.T."/>
            <person name="Ware D."/>
            <person name="Wu X."/>
            <person name="Wang H."/>
            <person name="Liu C."/>
            <person name="Fang Y."/>
            <person name="Rustenholz C."/>
            <person name="Cheng Z."/>
            <person name="Xiao H."/>
            <person name="Zhou Y."/>
        </authorList>
    </citation>
    <scope>NUCLEOTIDE SEQUENCE [LARGE SCALE GENOMIC DNA]</scope>
    <source>
        <strain evidence="4">cv. Pinot noir / PN40024</strain>
        <tissue evidence="3">Leaf</tissue>
    </source>
</reference>
<feature type="region of interest" description="Disordered" evidence="1">
    <location>
        <begin position="270"/>
        <end position="290"/>
    </location>
</feature>
<dbReference type="Gene3D" id="1.20.5.170">
    <property type="match status" value="1"/>
</dbReference>
<dbReference type="SUPFAM" id="SSF57959">
    <property type="entry name" value="Leucine zipper domain"/>
    <property type="match status" value="1"/>
</dbReference>
<feature type="compositionally biased region" description="Low complexity" evidence="1">
    <location>
        <begin position="376"/>
        <end position="389"/>
    </location>
</feature>